<dbReference type="InterPro" id="IPR045912">
    <property type="entry name" value="FOXJ2/3-like"/>
</dbReference>
<dbReference type="GO" id="GO:0005634">
    <property type="term" value="C:nucleus"/>
    <property type="evidence" value="ECO:0007669"/>
    <property type="project" value="UniProtKB-SubCell"/>
</dbReference>
<feature type="compositionally biased region" description="Basic residues" evidence="6">
    <location>
        <begin position="1"/>
        <end position="10"/>
    </location>
</feature>
<dbReference type="Gene3D" id="1.10.10.10">
    <property type="entry name" value="Winged helix-like DNA-binding domain superfamily/Winged helix DNA-binding domain"/>
    <property type="match status" value="1"/>
</dbReference>
<dbReference type="OrthoDB" id="5954824at2759"/>
<dbReference type="InterPro" id="IPR001766">
    <property type="entry name" value="Fork_head_dom"/>
</dbReference>
<dbReference type="InterPro" id="IPR036390">
    <property type="entry name" value="WH_DNA-bd_sf"/>
</dbReference>
<keyword evidence="3" id="KW-0804">Transcription</keyword>
<proteinExistence type="predicted"/>
<evidence type="ECO:0000259" key="7">
    <source>
        <dbReference type="PROSITE" id="PS50039"/>
    </source>
</evidence>
<dbReference type="EMBL" id="MU129034">
    <property type="protein sequence ID" value="KAF9509511.1"/>
    <property type="molecule type" value="Genomic_DNA"/>
</dbReference>
<feature type="domain" description="Fork-head" evidence="7">
    <location>
        <begin position="107"/>
        <end position="202"/>
    </location>
</feature>
<dbReference type="GO" id="GO:0000981">
    <property type="term" value="F:DNA-binding transcription factor activity, RNA polymerase II-specific"/>
    <property type="evidence" value="ECO:0007669"/>
    <property type="project" value="TreeGrafter"/>
</dbReference>
<dbReference type="Proteomes" id="UP000886523">
    <property type="component" value="Unassembled WGS sequence"/>
</dbReference>
<feature type="DNA-binding region" description="Fork-head" evidence="5">
    <location>
        <begin position="107"/>
        <end position="202"/>
    </location>
</feature>
<dbReference type="Pfam" id="PF00250">
    <property type="entry name" value="Forkhead"/>
    <property type="match status" value="1"/>
</dbReference>
<keyword evidence="2 5" id="KW-0238">DNA-binding</keyword>
<dbReference type="SMART" id="SM00339">
    <property type="entry name" value="FH"/>
    <property type="match status" value="1"/>
</dbReference>
<comment type="caution">
    <text evidence="8">The sequence shown here is derived from an EMBL/GenBank/DDBJ whole genome shotgun (WGS) entry which is preliminary data.</text>
</comment>
<feature type="compositionally biased region" description="Acidic residues" evidence="6">
    <location>
        <begin position="376"/>
        <end position="385"/>
    </location>
</feature>
<keyword evidence="1" id="KW-0805">Transcription regulation</keyword>
<evidence type="ECO:0000256" key="1">
    <source>
        <dbReference type="ARBA" id="ARBA00023015"/>
    </source>
</evidence>
<accession>A0A9P6DNZ9</accession>
<feature type="compositionally biased region" description="Basic and acidic residues" evidence="6">
    <location>
        <begin position="55"/>
        <end position="78"/>
    </location>
</feature>
<reference evidence="8" key="1">
    <citation type="journal article" date="2020" name="Nat. Commun.">
        <title>Large-scale genome sequencing of mycorrhizal fungi provides insights into the early evolution of symbiotic traits.</title>
        <authorList>
            <person name="Miyauchi S."/>
            <person name="Kiss E."/>
            <person name="Kuo A."/>
            <person name="Drula E."/>
            <person name="Kohler A."/>
            <person name="Sanchez-Garcia M."/>
            <person name="Morin E."/>
            <person name="Andreopoulos B."/>
            <person name="Barry K.W."/>
            <person name="Bonito G."/>
            <person name="Buee M."/>
            <person name="Carver A."/>
            <person name="Chen C."/>
            <person name="Cichocki N."/>
            <person name="Clum A."/>
            <person name="Culley D."/>
            <person name="Crous P.W."/>
            <person name="Fauchery L."/>
            <person name="Girlanda M."/>
            <person name="Hayes R.D."/>
            <person name="Keri Z."/>
            <person name="LaButti K."/>
            <person name="Lipzen A."/>
            <person name="Lombard V."/>
            <person name="Magnuson J."/>
            <person name="Maillard F."/>
            <person name="Murat C."/>
            <person name="Nolan M."/>
            <person name="Ohm R.A."/>
            <person name="Pangilinan J."/>
            <person name="Pereira M.F."/>
            <person name="Perotto S."/>
            <person name="Peter M."/>
            <person name="Pfister S."/>
            <person name="Riley R."/>
            <person name="Sitrit Y."/>
            <person name="Stielow J.B."/>
            <person name="Szollosi G."/>
            <person name="Zifcakova L."/>
            <person name="Stursova M."/>
            <person name="Spatafora J.W."/>
            <person name="Tedersoo L."/>
            <person name="Vaario L.M."/>
            <person name="Yamada A."/>
            <person name="Yan M."/>
            <person name="Wang P."/>
            <person name="Xu J."/>
            <person name="Bruns T."/>
            <person name="Baldrian P."/>
            <person name="Vilgalys R."/>
            <person name="Dunand C."/>
            <person name="Henrissat B."/>
            <person name="Grigoriev I.V."/>
            <person name="Hibbett D."/>
            <person name="Nagy L.G."/>
            <person name="Martin F.M."/>
        </authorList>
    </citation>
    <scope>NUCLEOTIDE SEQUENCE</scope>
    <source>
        <strain evidence="8">UP504</strain>
    </source>
</reference>
<evidence type="ECO:0000313" key="8">
    <source>
        <dbReference type="EMBL" id="KAF9509511.1"/>
    </source>
</evidence>
<evidence type="ECO:0000256" key="4">
    <source>
        <dbReference type="ARBA" id="ARBA00023242"/>
    </source>
</evidence>
<feature type="compositionally biased region" description="Polar residues" evidence="6">
    <location>
        <begin position="23"/>
        <end position="38"/>
    </location>
</feature>
<feature type="region of interest" description="Disordered" evidence="6">
    <location>
        <begin position="353"/>
        <end position="399"/>
    </location>
</feature>
<dbReference type="GO" id="GO:0000978">
    <property type="term" value="F:RNA polymerase II cis-regulatory region sequence-specific DNA binding"/>
    <property type="evidence" value="ECO:0007669"/>
    <property type="project" value="TreeGrafter"/>
</dbReference>
<evidence type="ECO:0000256" key="3">
    <source>
        <dbReference type="ARBA" id="ARBA00023163"/>
    </source>
</evidence>
<gene>
    <name evidence="8" type="ORF">BS47DRAFT_1332263</name>
</gene>
<dbReference type="AlphaFoldDB" id="A0A9P6DNZ9"/>
<keyword evidence="9" id="KW-1185">Reference proteome</keyword>
<dbReference type="InterPro" id="IPR036388">
    <property type="entry name" value="WH-like_DNA-bd_sf"/>
</dbReference>
<keyword evidence="4 5" id="KW-0539">Nucleus</keyword>
<dbReference type="InterPro" id="IPR030456">
    <property type="entry name" value="TF_fork_head_CS_2"/>
</dbReference>
<dbReference type="PRINTS" id="PR00053">
    <property type="entry name" value="FORKHEAD"/>
</dbReference>
<dbReference type="CDD" id="cd00059">
    <property type="entry name" value="FH_FOX"/>
    <property type="match status" value="1"/>
</dbReference>
<evidence type="ECO:0000256" key="6">
    <source>
        <dbReference type="SAM" id="MobiDB-lite"/>
    </source>
</evidence>
<evidence type="ECO:0000313" key="9">
    <source>
        <dbReference type="Proteomes" id="UP000886523"/>
    </source>
</evidence>
<dbReference type="PROSITE" id="PS00658">
    <property type="entry name" value="FORK_HEAD_2"/>
    <property type="match status" value="1"/>
</dbReference>
<dbReference type="PANTHER" id="PTHR46078:SF2">
    <property type="entry name" value="FORK-HEAD DOMAIN-CONTAINING PROTEIN"/>
    <property type="match status" value="1"/>
</dbReference>
<evidence type="ECO:0000256" key="2">
    <source>
        <dbReference type="ARBA" id="ARBA00023125"/>
    </source>
</evidence>
<feature type="region of interest" description="Disordered" evidence="6">
    <location>
        <begin position="1"/>
        <end position="89"/>
    </location>
</feature>
<dbReference type="PANTHER" id="PTHR46078">
    <property type="entry name" value="FORKHEAD BOX PROTEIN J2 FAMILY MEMBER"/>
    <property type="match status" value="1"/>
</dbReference>
<dbReference type="SUPFAM" id="SSF46785">
    <property type="entry name" value="Winged helix' DNA-binding domain"/>
    <property type="match status" value="1"/>
</dbReference>
<evidence type="ECO:0000256" key="5">
    <source>
        <dbReference type="PROSITE-ProRule" id="PRU00089"/>
    </source>
</evidence>
<comment type="subcellular location">
    <subcellularLocation>
        <location evidence="5">Nucleus</location>
    </subcellularLocation>
</comment>
<organism evidence="8 9">
    <name type="scientific">Hydnum rufescens UP504</name>
    <dbReference type="NCBI Taxonomy" id="1448309"/>
    <lineage>
        <taxon>Eukaryota</taxon>
        <taxon>Fungi</taxon>
        <taxon>Dikarya</taxon>
        <taxon>Basidiomycota</taxon>
        <taxon>Agaricomycotina</taxon>
        <taxon>Agaricomycetes</taxon>
        <taxon>Cantharellales</taxon>
        <taxon>Hydnaceae</taxon>
        <taxon>Hydnum</taxon>
    </lineage>
</organism>
<dbReference type="PROSITE" id="PS50039">
    <property type="entry name" value="FORK_HEAD_3"/>
    <property type="match status" value="1"/>
</dbReference>
<name>A0A9P6DNZ9_9AGAM</name>
<protein>
    <recommendedName>
        <fullName evidence="7">Fork-head domain-containing protein</fullName>
    </recommendedName>
</protein>
<sequence>MTRRRQRSRHPPPLLNQMPAASKISSATPGRRTSSPTHSSKKSAGYTDTRGASADGHRNDADADDVNAHHPGDLRSQEGDQYYHPPASDQDAEMGLAALRDSPEGIKPFYPYSTLIRYAIKGSPGQKLLLEDIYYAIEQRFPWFKTAPTGWKNSIRHNLSLNASFEKVPRPLTDRGKGAYWTVNDNIDPRAGVHRVRKKKPRGPTVNGKQTQAVHDAQQQQFESAAAAAAAAAAVAAVPGGGHPYAQFADVRGEGGSQGPVVHGGRLIYPFTAFDPNSIPFGQVQVQMRFRRIGENVEGSLSREVDEEGNPVWRNIWLNELIKLQHATAEAERNGQEADWYRAMIERLRVAFAPQPTYDDEDEDDEQVRRRPTPHDEDEEIDPDDPTYHGSDADGEMEE</sequence>